<evidence type="ECO:0000313" key="2">
    <source>
        <dbReference type="Proteomes" id="UP000565155"/>
    </source>
</evidence>
<organism evidence="1 2">
    <name type="scientific">Vibrio alginolyticus</name>
    <dbReference type="NCBI Taxonomy" id="663"/>
    <lineage>
        <taxon>Bacteria</taxon>
        <taxon>Pseudomonadati</taxon>
        <taxon>Pseudomonadota</taxon>
        <taxon>Gammaproteobacteria</taxon>
        <taxon>Vibrionales</taxon>
        <taxon>Vibrionaceae</taxon>
        <taxon>Vibrio</taxon>
    </lineage>
</organism>
<proteinExistence type="predicted"/>
<dbReference type="RefSeq" id="WP_020840915.1">
    <property type="nucleotide sequence ID" value="NZ_JABCMA010000006.1"/>
</dbReference>
<dbReference type="Proteomes" id="UP000565155">
    <property type="component" value="Unassembled WGS sequence"/>
</dbReference>
<protein>
    <recommendedName>
        <fullName evidence="3">Transcriptional regulator</fullName>
    </recommendedName>
</protein>
<reference evidence="1 2" key="1">
    <citation type="submission" date="2020-04" db="EMBL/GenBank/DDBJ databases">
        <title>Whole-genome sequencing of Vibrio spp. from China reveals different genetic environments of blaCTX-M-14 among diverse lineages.</title>
        <authorList>
            <person name="Zheng Z."/>
            <person name="Ye L."/>
            <person name="Chen S."/>
        </authorList>
    </citation>
    <scope>NUCLEOTIDE SEQUENCE [LARGE SCALE GENOMIC DNA]</scope>
    <source>
        <strain evidence="1 2">Vb1636</strain>
    </source>
</reference>
<sequence>MGYDLAEYLKQFGLTVADLEDESGRGRNTLYTWYKKDKQILMCIIRSRLSSKLQVIAKDIENKLSMLER</sequence>
<accession>A0A7Y0QYW8</accession>
<dbReference type="AlphaFoldDB" id="A0A7Y0QYW8"/>
<evidence type="ECO:0008006" key="3">
    <source>
        <dbReference type="Google" id="ProtNLM"/>
    </source>
</evidence>
<dbReference type="EMBL" id="JABCMA010000006">
    <property type="protein sequence ID" value="NMR73671.1"/>
    <property type="molecule type" value="Genomic_DNA"/>
</dbReference>
<evidence type="ECO:0000313" key="1">
    <source>
        <dbReference type="EMBL" id="NMR73671.1"/>
    </source>
</evidence>
<gene>
    <name evidence="1" type="ORF">HKB35_08600</name>
</gene>
<comment type="caution">
    <text evidence="1">The sequence shown here is derived from an EMBL/GenBank/DDBJ whole genome shotgun (WGS) entry which is preliminary data.</text>
</comment>
<name>A0A7Y0QYW8_VIBAL</name>